<dbReference type="InterPro" id="IPR036249">
    <property type="entry name" value="Thioredoxin-like_sf"/>
</dbReference>
<organism evidence="6 7">
    <name type="scientific">Brumimicrobium salinarum</name>
    <dbReference type="NCBI Taxonomy" id="2058658"/>
    <lineage>
        <taxon>Bacteria</taxon>
        <taxon>Pseudomonadati</taxon>
        <taxon>Bacteroidota</taxon>
        <taxon>Flavobacteriia</taxon>
        <taxon>Flavobacteriales</taxon>
        <taxon>Crocinitomicaceae</taxon>
        <taxon>Brumimicrobium</taxon>
    </lineage>
</organism>
<evidence type="ECO:0000313" key="6">
    <source>
        <dbReference type="EMBL" id="PKR79824.1"/>
    </source>
</evidence>
<evidence type="ECO:0000313" key="7">
    <source>
        <dbReference type="Proteomes" id="UP000236654"/>
    </source>
</evidence>
<feature type="domain" description="Thioredoxin" evidence="5">
    <location>
        <begin position="193"/>
        <end position="332"/>
    </location>
</feature>
<evidence type="ECO:0000256" key="3">
    <source>
        <dbReference type="ARBA" id="ARBA00023157"/>
    </source>
</evidence>
<reference evidence="6 7" key="1">
    <citation type="submission" date="2017-12" db="EMBL/GenBank/DDBJ databases">
        <title>The draft genome sequence of Brumimicrobium saltpan LHR20.</title>
        <authorList>
            <person name="Do Z.-J."/>
            <person name="Luo H.-R."/>
        </authorList>
    </citation>
    <scope>NUCLEOTIDE SEQUENCE [LARGE SCALE GENOMIC DNA]</scope>
    <source>
        <strain evidence="6 7">LHR20</strain>
    </source>
</reference>
<sequence>MRLLKNDGQQNSIVSTIQLDEKGFFEKEITVPVKDYYILSLEDNQSVNVIVENSDTIKIYGDGKNLFFHTNIINSPSSTAMLEFLRVSAQYKQALDSANRYLQANQDKKKEIQQQFQTTYQNFLSQRKLFIRNHPNSPALAAAVSSVNIEQEFSTYESIVKSLQENFSESPTVQRLYKEYLSNKAKMEAKMPIAPGEKAKEIALPNPEGDTVRLSDYKGKVVLLDFWAAWCGPCRRENPNVVKLYKQYHDQGFEVFSVSLDRTKDKWVQAIEQDGLIWEAHVSDLKFWQSPAAKAYKVSSIPFTVLIDREGNVIQTNLRGAALENKLKSIFD</sequence>
<comment type="subcellular location">
    <subcellularLocation>
        <location evidence="1">Cell envelope</location>
    </subcellularLocation>
</comment>
<evidence type="ECO:0000256" key="1">
    <source>
        <dbReference type="ARBA" id="ARBA00004196"/>
    </source>
</evidence>
<dbReference type="OrthoDB" id="1069091at2"/>
<proteinExistence type="predicted"/>
<protein>
    <submittedName>
        <fullName evidence="6">Alkyl hydroperoxide reductase</fullName>
    </submittedName>
</protein>
<evidence type="ECO:0000256" key="2">
    <source>
        <dbReference type="ARBA" id="ARBA00022748"/>
    </source>
</evidence>
<dbReference type="InterPro" id="IPR017937">
    <property type="entry name" value="Thioredoxin_CS"/>
</dbReference>
<dbReference type="GO" id="GO:0016209">
    <property type="term" value="F:antioxidant activity"/>
    <property type="evidence" value="ECO:0007669"/>
    <property type="project" value="InterPro"/>
</dbReference>
<dbReference type="Proteomes" id="UP000236654">
    <property type="component" value="Unassembled WGS sequence"/>
</dbReference>
<dbReference type="InterPro" id="IPR013766">
    <property type="entry name" value="Thioredoxin_domain"/>
</dbReference>
<dbReference type="InterPro" id="IPR000866">
    <property type="entry name" value="AhpC/TSA"/>
</dbReference>
<dbReference type="PROSITE" id="PS51352">
    <property type="entry name" value="THIOREDOXIN_2"/>
    <property type="match status" value="1"/>
</dbReference>
<keyword evidence="7" id="KW-1185">Reference proteome</keyword>
<dbReference type="EMBL" id="PJNI01000018">
    <property type="protein sequence ID" value="PKR79824.1"/>
    <property type="molecule type" value="Genomic_DNA"/>
</dbReference>
<gene>
    <name evidence="6" type="ORF">CW751_13225</name>
</gene>
<accession>A0A2I0QZQ5</accession>
<dbReference type="SUPFAM" id="SSF52833">
    <property type="entry name" value="Thioredoxin-like"/>
    <property type="match status" value="1"/>
</dbReference>
<dbReference type="Pfam" id="PF00578">
    <property type="entry name" value="AhpC-TSA"/>
    <property type="match status" value="1"/>
</dbReference>
<dbReference type="InterPro" id="IPR050553">
    <property type="entry name" value="Thioredoxin_ResA/DsbE_sf"/>
</dbReference>
<dbReference type="Gene3D" id="3.40.30.10">
    <property type="entry name" value="Glutaredoxin"/>
    <property type="match status" value="1"/>
</dbReference>
<keyword evidence="2" id="KW-0201">Cytochrome c-type biogenesis</keyword>
<dbReference type="GO" id="GO:0016491">
    <property type="term" value="F:oxidoreductase activity"/>
    <property type="evidence" value="ECO:0007669"/>
    <property type="project" value="InterPro"/>
</dbReference>
<comment type="caution">
    <text evidence="6">The sequence shown here is derived from an EMBL/GenBank/DDBJ whole genome shotgun (WGS) entry which is preliminary data.</text>
</comment>
<evidence type="ECO:0000256" key="4">
    <source>
        <dbReference type="ARBA" id="ARBA00023284"/>
    </source>
</evidence>
<dbReference type="PANTHER" id="PTHR42852">
    <property type="entry name" value="THIOL:DISULFIDE INTERCHANGE PROTEIN DSBE"/>
    <property type="match status" value="1"/>
</dbReference>
<keyword evidence="3" id="KW-1015">Disulfide bond</keyword>
<dbReference type="GO" id="GO:0017004">
    <property type="term" value="P:cytochrome complex assembly"/>
    <property type="evidence" value="ECO:0007669"/>
    <property type="project" value="UniProtKB-KW"/>
</dbReference>
<evidence type="ECO:0000259" key="5">
    <source>
        <dbReference type="PROSITE" id="PS51352"/>
    </source>
</evidence>
<dbReference type="PANTHER" id="PTHR42852:SF6">
    <property type="entry name" value="THIOL:DISULFIDE INTERCHANGE PROTEIN DSBE"/>
    <property type="match status" value="1"/>
</dbReference>
<dbReference type="GO" id="GO:0030313">
    <property type="term" value="C:cell envelope"/>
    <property type="evidence" value="ECO:0007669"/>
    <property type="project" value="UniProtKB-SubCell"/>
</dbReference>
<name>A0A2I0QZQ5_9FLAO</name>
<dbReference type="CDD" id="cd02966">
    <property type="entry name" value="TlpA_like_family"/>
    <property type="match status" value="1"/>
</dbReference>
<dbReference type="PROSITE" id="PS00194">
    <property type="entry name" value="THIOREDOXIN_1"/>
    <property type="match status" value="1"/>
</dbReference>
<keyword evidence="4" id="KW-0676">Redox-active center</keyword>
<dbReference type="AlphaFoldDB" id="A0A2I0QZQ5"/>